<dbReference type="PANTHER" id="PTHR23234:SF8">
    <property type="entry name" value="C2H2-TYPE DOMAIN-CONTAINING PROTEIN"/>
    <property type="match status" value="1"/>
</dbReference>
<name>A0A8B8XYZ5_BALMU</name>
<dbReference type="FunFam" id="3.30.160.60:FF:002090">
    <property type="entry name" value="Zinc finger protein 473"/>
    <property type="match status" value="1"/>
</dbReference>
<dbReference type="CDD" id="cd07765">
    <property type="entry name" value="KRAB_A-box"/>
    <property type="match status" value="1"/>
</dbReference>
<comment type="function">
    <text evidence="1">May be involved in transcriptional regulation.</text>
</comment>
<keyword evidence="9" id="KW-0238">DNA-binding</keyword>
<evidence type="ECO:0000256" key="10">
    <source>
        <dbReference type="ARBA" id="ARBA00023163"/>
    </source>
</evidence>
<dbReference type="GO" id="GO:0008270">
    <property type="term" value="F:zinc ion binding"/>
    <property type="evidence" value="ECO:0007669"/>
    <property type="project" value="UniProtKB-KW"/>
</dbReference>
<dbReference type="InterPro" id="IPR036236">
    <property type="entry name" value="Znf_C2H2_sf"/>
</dbReference>
<dbReference type="InterPro" id="IPR050758">
    <property type="entry name" value="Znf_C2H2-type"/>
</dbReference>
<evidence type="ECO:0000313" key="14">
    <source>
        <dbReference type="RefSeq" id="XP_036712485.1"/>
    </source>
</evidence>
<dbReference type="GO" id="GO:0003677">
    <property type="term" value="F:DNA binding"/>
    <property type="evidence" value="ECO:0007669"/>
    <property type="project" value="UniProtKB-KW"/>
</dbReference>
<evidence type="ECO:0000256" key="5">
    <source>
        <dbReference type="ARBA" id="ARBA00022737"/>
    </source>
</evidence>
<keyword evidence="4" id="KW-0479">Metal-binding</keyword>
<accession>A0A8B8XYZ5</accession>
<feature type="domain" description="C2H2-type" evidence="12">
    <location>
        <begin position="406"/>
        <end position="426"/>
    </location>
</feature>
<dbReference type="FunFam" id="3.30.160.60:FF:000011">
    <property type="entry name" value="zinc finger protein 615 isoform X1"/>
    <property type="match status" value="1"/>
</dbReference>
<organism evidence="13 14">
    <name type="scientific">Balaenoptera musculus</name>
    <name type="common">Blue whale</name>
    <dbReference type="NCBI Taxonomy" id="9771"/>
    <lineage>
        <taxon>Eukaryota</taxon>
        <taxon>Metazoa</taxon>
        <taxon>Chordata</taxon>
        <taxon>Craniata</taxon>
        <taxon>Vertebrata</taxon>
        <taxon>Euteleostomi</taxon>
        <taxon>Mammalia</taxon>
        <taxon>Eutheria</taxon>
        <taxon>Laurasiatheria</taxon>
        <taxon>Artiodactyla</taxon>
        <taxon>Whippomorpha</taxon>
        <taxon>Cetacea</taxon>
        <taxon>Mysticeti</taxon>
        <taxon>Balaenopteridae</taxon>
        <taxon>Balaenoptera</taxon>
    </lineage>
</organism>
<evidence type="ECO:0000256" key="7">
    <source>
        <dbReference type="ARBA" id="ARBA00022833"/>
    </source>
</evidence>
<reference evidence="14" key="1">
    <citation type="submission" date="2025-08" db="UniProtKB">
        <authorList>
            <consortium name="RefSeq"/>
        </authorList>
    </citation>
    <scope>IDENTIFICATION</scope>
    <source>
        <tissue evidence="14">Epidermis and Blubber</tissue>
    </source>
</reference>
<dbReference type="GeneID" id="118897409"/>
<dbReference type="CTD" id="22869"/>
<evidence type="ECO:0000259" key="12">
    <source>
        <dbReference type="PROSITE" id="PS00028"/>
    </source>
</evidence>
<feature type="domain" description="C2H2-type" evidence="12">
    <location>
        <begin position="462"/>
        <end position="482"/>
    </location>
</feature>
<dbReference type="Gene3D" id="3.30.160.60">
    <property type="entry name" value="Classic Zinc Finger"/>
    <property type="match status" value="7"/>
</dbReference>
<evidence type="ECO:0000256" key="6">
    <source>
        <dbReference type="ARBA" id="ARBA00022771"/>
    </source>
</evidence>
<keyword evidence="13" id="KW-1185">Reference proteome</keyword>
<keyword evidence="8" id="KW-0805">Transcription regulation</keyword>
<protein>
    <submittedName>
        <fullName evidence="14">Zinc finger protein 510 isoform X5</fullName>
    </submittedName>
</protein>
<keyword evidence="7" id="KW-0862">Zinc</keyword>
<dbReference type="AlphaFoldDB" id="A0A8B8XYZ5"/>
<feature type="domain" description="C2H2-type" evidence="12">
    <location>
        <begin position="490"/>
        <end position="510"/>
    </location>
</feature>
<dbReference type="PANTHER" id="PTHR23234">
    <property type="entry name" value="ZNF44 PROTEIN"/>
    <property type="match status" value="1"/>
</dbReference>
<evidence type="ECO:0000256" key="4">
    <source>
        <dbReference type="ARBA" id="ARBA00022723"/>
    </source>
</evidence>
<feature type="domain" description="C2H2-type" evidence="12">
    <location>
        <begin position="518"/>
        <end position="538"/>
    </location>
</feature>
<dbReference type="Pfam" id="PF01352">
    <property type="entry name" value="KRAB"/>
    <property type="match status" value="1"/>
</dbReference>
<dbReference type="Pfam" id="PF00096">
    <property type="entry name" value="zf-C2H2"/>
    <property type="match status" value="6"/>
</dbReference>
<evidence type="ECO:0000313" key="13">
    <source>
        <dbReference type="Proteomes" id="UP000694857"/>
    </source>
</evidence>
<evidence type="ECO:0000256" key="1">
    <source>
        <dbReference type="ARBA" id="ARBA00003767"/>
    </source>
</evidence>
<evidence type="ECO:0000256" key="11">
    <source>
        <dbReference type="ARBA" id="ARBA00023242"/>
    </source>
</evidence>
<evidence type="ECO:0000256" key="9">
    <source>
        <dbReference type="ARBA" id="ARBA00023125"/>
    </source>
</evidence>
<dbReference type="GO" id="GO:0006355">
    <property type="term" value="P:regulation of DNA-templated transcription"/>
    <property type="evidence" value="ECO:0007669"/>
    <property type="project" value="InterPro"/>
</dbReference>
<dbReference type="GO" id="GO:0005634">
    <property type="term" value="C:nucleus"/>
    <property type="evidence" value="ECO:0007669"/>
    <property type="project" value="UniProtKB-SubCell"/>
</dbReference>
<dbReference type="SMART" id="SM00355">
    <property type="entry name" value="ZnF_C2H2"/>
    <property type="match status" value="6"/>
</dbReference>
<dbReference type="RefSeq" id="XP_036712485.1">
    <property type="nucleotide sequence ID" value="XM_036856590.1"/>
</dbReference>
<keyword evidence="10" id="KW-0804">Transcription</keyword>
<dbReference type="SUPFAM" id="SSF57667">
    <property type="entry name" value="beta-beta-alpha zinc fingers"/>
    <property type="match status" value="5"/>
</dbReference>
<dbReference type="InterPro" id="IPR001909">
    <property type="entry name" value="KRAB"/>
</dbReference>
<dbReference type="InterPro" id="IPR036051">
    <property type="entry name" value="KRAB_dom_sf"/>
</dbReference>
<gene>
    <name evidence="14" type="primary">ZNF510</name>
</gene>
<dbReference type="InterPro" id="IPR013087">
    <property type="entry name" value="Znf_C2H2_type"/>
</dbReference>
<dbReference type="SUPFAM" id="SSF109640">
    <property type="entry name" value="KRAB domain (Kruppel-associated box)"/>
    <property type="match status" value="1"/>
</dbReference>
<dbReference type="Gene3D" id="6.10.140.140">
    <property type="match status" value="1"/>
</dbReference>
<feature type="domain" description="C2H2-type" evidence="12">
    <location>
        <begin position="546"/>
        <end position="566"/>
    </location>
</feature>
<dbReference type="Proteomes" id="UP000694857">
    <property type="component" value="Chromosome 6"/>
</dbReference>
<proteinExistence type="inferred from homology"/>
<sequence length="599" mass="69764">MSPHPETVTDCVTMETVDQLAEGAYSSQFSAFSQEQQKMNISQASVSFKDVTVELTQEEWQQMGPIQKTLYRDVMLENYNNLVSVGNCIFKPEVIFKLEQGEEPWFLEEEFSNQSHKEDYRDENLIKRHKKIKDKHLQQVTFINNKQLPREEEEVLRKPFNLHIVPVSSSKMPCKCDSWGVNSQSISQFIINSRTYSTKKTDCYNVHENLPFKIKLERTHIGEKFYEYNKNQETLSYKENLPEHQKCQTLKQAFEFNGIGKAFYVEAACVKHKSTHIGQQSCKDEDFRKNYDKTPLFDHERTGTGEKHSHLNQCGKSFCEKSAIKEYNKFNMTVKHCQCITSGNNFSRKSYLTQPQRTLTEENPLVCNDRTQTGDKHFECHENRKSYQKAHKVRQRTHYEVKPYKCNECGKSFCQKGHLIQHQRTHTGEKPFECNECGKTFSQKSHLSTHQRIHTAEKPYKCNDCGKTFVQKSTLRGHQRIHTGEKPYECCDCGKTFVQKSTLRDHHRIHTGEKSFQCNECGKTFGQKSNLRIHQRTHSGEKPFECNKCGKTFGQKSNLRIHQRAHSGEKSYECNECGKLPKKSTLSIYQRIQGGGKPY</sequence>
<evidence type="ECO:0000256" key="2">
    <source>
        <dbReference type="ARBA" id="ARBA00004123"/>
    </source>
</evidence>
<evidence type="ECO:0000256" key="3">
    <source>
        <dbReference type="ARBA" id="ARBA00006991"/>
    </source>
</evidence>
<comment type="similarity">
    <text evidence="3">Belongs to the krueppel C2H2-type zinc-finger protein family.</text>
</comment>
<keyword evidence="6" id="KW-0863">Zinc-finger</keyword>
<dbReference type="PROSITE" id="PS00028">
    <property type="entry name" value="ZINC_FINGER_C2H2_1"/>
    <property type="match status" value="6"/>
</dbReference>
<comment type="subcellular location">
    <subcellularLocation>
        <location evidence="2">Nucleus</location>
    </subcellularLocation>
</comment>
<feature type="domain" description="C2H2-type" evidence="12">
    <location>
        <begin position="434"/>
        <end position="454"/>
    </location>
</feature>
<dbReference type="SMART" id="SM00349">
    <property type="entry name" value="KRAB"/>
    <property type="match status" value="1"/>
</dbReference>
<dbReference type="FunFam" id="3.30.160.60:FF:000829">
    <property type="entry name" value="zinc finger protein 510"/>
    <property type="match status" value="4"/>
</dbReference>
<keyword evidence="5" id="KW-0677">Repeat</keyword>
<keyword evidence="11" id="KW-0539">Nucleus</keyword>
<evidence type="ECO:0000256" key="8">
    <source>
        <dbReference type="ARBA" id="ARBA00023015"/>
    </source>
</evidence>